<accession>A0A1M5GFJ1</accession>
<dbReference type="InterPro" id="IPR052967">
    <property type="entry name" value="Stress_Response_Assoc"/>
</dbReference>
<dbReference type="Proteomes" id="UP000184368">
    <property type="component" value="Unassembled WGS sequence"/>
</dbReference>
<dbReference type="EMBL" id="FQUO01000016">
    <property type="protein sequence ID" value="SHG02493.1"/>
    <property type="molecule type" value="Genomic_DNA"/>
</dbReference>
<dbReference type="PANTHER" id="PTHR38463:SF1">
    <property type="entry name" value="STRESS RESPONSE PROTEIN YSNF"/>
    <property type="match status" value="1"/>
</dbReference>
<gene>
    <name evidence="2" type="ORF">SAMN05444008_11657</name>
</gene>
<feature type="domain" description="DUF2382" evidence="1">
    <location>
        <begin position="24"/>
        <end position="135"/>
    </location>
</feature>
<dbReference type="Pfam" id="PF09557">
    <property type="entry name" value="DUF2382"/>
    <property type="match status" value="1"/>
</dbReference>
<name>A0A1M5GFJ1_9BACT</name>
<dbReference type="RefSeq" id="WP_083596647.1">
    <property type="nucleotide sequence ID" value="NZ_FQUO01000016.1"/>
</dbReference>
<sequence>MENNTHPNYSGEQLNNGTSKQQVIPVVEEFATIHQEIVETGKVSIRKTVSEEQALVNLPITNEYYDIERVTVNETRDTPPPSVRYEGDTMIIPVTKEITVIQKRYEVVEELRITRKLTETPVMQEITLRKEQVHVERHRGDEAPERF</sequence>
<keyword evidence="3" id="KW-1185">Reference proteome</keyword>
<organism evidence="2 3">
    <name type="scientific">Cnuella takakiae</name>
    <dbReference type="NCBI Taxonomy" id="1302690"/>
    <lineage>
        <taxon>Bacteria</taxon>
        <taxon>Pseudomonadati</taxon>
        <taxon>Bacteroidota</taxon>
        <taxon>Chitinophagia</taxon>
        <taxon>Chitinophagales</taxon>
        <taxon>Chitinophagaceae</taxon>
        <taxon>Cnuella</taxon>
    </lineage>
</organism>
<evidence type="ECO:0000313" key="3">
    <source>
        <dbReference type="Proteomes" id="UP000184368"/>
    </source>
</evidence>
<dbReference type="OrthoDB" id="5569583at2"/>
<dbReference type="PANTHER" id="PTHR38463">
    <property type="entry name" value="STRESS RESPONSE PROTEIN YSNF"/>
    <property type="match status" value="1"/>
</dbReference>
<reference evidence="2 3" key="1">
    <citation type="submission" date="2016-11" db="EMBL/GenBank/DDBJ databases">
        <authorList>
            <person name="Jaros S."/>
            <person name="Januszkiewicz K."/>
            <person name="Wedrychowicz H."/>
        </authorList>
    </citation>
    <scope>NUCLEOTIDE SEQUENCE [LARGE SCALE GENOMIC DNA]</scope>
    <source>
        <strain evidence="2 3">DSM 26897</strain>
    </source>
</reference>
<dbReference type="InterPro" id="IPR019060">
    <property type="entry name" value="DUF2382"/>
</dbReference>
<evidence type="ECO:0000313" key="2">
    <source>
        <dbReference type="EMBL" id="SHG02493.1"/>
    </source>
</evidence>
<dbReference type="STRING" id="1302690.BUE76_11250"/>
<protein>
    <submittedName>
        <fullName evidence="2">Conserved domain-containing protein</fullName>
    </submittedName>
</protein>
<evidence type="ECO:0000259" key="1">
    <source>
        <dbReference type="Pfam" id="PF09557"/>
    </source>
</evidence>
<dbReference type="AlphaFoldDB" id="A0A1M5GFJ1"/>
<proteinExistence type="predicted"/>